<evidence type="ECO:0000256" key="1">
    <source>
        <dbReference type="ARBA" id="ARBA00002578"/>
    </source>
</evidence>
<evidence type="ECO:0000313" key="12">
    <source>
        <dbReference type="Proteomes" id="UP000249577"/>
    </source>
</evidence>
<dbReference type="InterPro" id="IPR006303">
    <property type="entry name" value="FliR"/>
</dbReference>
<protein>
    <recommendedName>
        <fullName evidence="3 9">Flagellar biosynthetic protein FliR</fullName>
    </recommendedName>
</protein>
<evidence type="ECO:0000313" key="11">
    <source>
        <dbReference type="EMBL" id="PZQ19040.1"/>
    </source>
</evidence>
<evidence type="ECO:0000256" key="7">
    <source>
        <dbReference type="ARBA" id="ARBA00023136"/>
    </source>
</evidence>
<feature type="transmembrane region" description="Helical" evidence="10">
    <location>
        <begin position="92"/>
        <end position="111"/>
    </location>
</feature>
<dbReference type="PANTHER" id="PTHR30065:SF8">
    <property type="entry name" value="FLAGELLAR BIOSYNTHETIC PROTEIN FLIR"/>
    <property type="match status" value="1"/>
</dbReference>
<evidence type="ECO:0000256" key="8">
    <source>
        <dbReference type="ARBA" id="ARBA00023143"/>
    </source>
</evidence>
<dbReference type="PRINTS" id="PR00953">
    <property type="entry name" value="TYPE3IMRPROT"/>
</dbReference>
<dbReference type="GO" id="GO:0044780">
    <property type="term" value="P:bacterial-type flagellum assembly"/>
    <property type="evidence" value="ECO:0007669"/>
    <property type="project" value="UniProtKB-UniRule"/>
</dbReference>
<evidence type="ECO:0000256" key="3">
    <source>
        <dbReference type="ARBA" id="ARBA00021717"/>
    </source>
</evidence>
<keyword evidence="11" id="KW-0282">Flagellum</keyword>
<feature type="transmembrane region" description="Helical" evidence="10">
    <location>
        <begin position="212"/>
        <end position="240"/>
    </location>
</feature>
<evidence type="ECO:0000256" key="9">
    <source>
        <dbReference type="NCBIfam" id="TIGR01400"/>
    </source>
</evidence>
<sequence>MTLEFLPNEVAAFVLILARVGALVMLLPALGEENVSPRFRLTIAVLLAFVFWPFARPLYQVDATDPARLIGLALSEVAVGLMLGLVGRFVMSALSVAGNVVANQLGLGFVMTVDPTQGQQSAIVGAFFSLVGIALIFATDLHHLVIAAIAESYEAFRPGMIPETGDAAKLALGAASDAFRIGVQVSAPFLVFGLVFNLGLGVLSRLMPQLQVFFVAAPLTLLAGFALLAVTLGVLMGVFLDGVGDTLRLLTGR</sequence>
<comment type="function">
    <text evidence="1 10">Role in flagellar biosynthesis.</text>
</comment>
<comment type="similarity">
    <text evidence="2 10">Belongs to the FliR/MopE/SpaR family.</text>
</comment>
<dbReference type="PANTHER" id="PTHR30065">
    <property type="entry name" value="FLAGELLAR BIOSYNTHETIC PROTEIN FLIR"/>
    <property type="match status" value="1"/>
</dbReference>
<keyword evidence="5 10" id="KW-0812">Transmembrane</keyword>
<dbReference type="GO" id="GO:0006605">
    <property type="term" value="P:protein targeting"/>
    <property type="evidence" value="ECO:0007669"/>
    <property type="project" value="UniProtKB-UniRule"/>
</dbReference>
<evidence type="ECO:0000256" key="10">
    <source>
        <dbReference type="RuleBase" id="RU362071"/>
    </source>
</evidence>
<dbReference type="GO" id="GO:0005886">
    <property type="term" value="C:plasma membrane"/>
    <property type="evidence" value="ECO:0007669"/>
    <property type="project" value="UniProtKB-SubCell"/>
</dbReference>
<dbReference type="InterPro" id="IPR002010">
    <property type="entry name" value="T3SS_IM_R"/>
</dbReference>
<evidence type="ECO:0000256" key="5">
    <source>
        <dbReference type="ARBA" id="ARBA00022692"/>
    </source>
</evidence>
<comment type="caution">
    <text evidence="11">The sequence shown here is derived from an EMBL/GenBank/DDBJ whole genome shotgun (WGS) entry which is preliminary data.</text>
</comment>
<feature type="transmembrane region" description="Helical" evidence="10">
    <location>
        <begin position="181"/>
        <end position="200"/>
    </location>
</feature>
<gene>
    <name evidence="11" type="ORF">DI565_01190</name>
</gene>
<feature type="transmembrane region" description="Helical" evidence="10">
    <location>
        <begin position="12"/>
        <end position="31"/>
    </location>
</feature>
<feature type="transmembrane region" description="Helical" evidence="10">
    <location>
        <begin position="123"/>
        <end position="150"/>
    </location>
</feature>
<reference evidence="11 12" key="1">
    <citation type="submission" date="2017-08" db="EMBL/GenBank/DDBJ databases">
        <title>Infants hospitalized years apart are colonized by the same room-sourced microbial strains.</title>
        <authorList>
            <person name="Brooks B."/>
            <person name="Olm M.R."/>
            <person name="Firek B.A."/>
            <person name="Baker R."/>
            <person name="Thomas B.C."/>
            <person name="Morowitz M.J."/>
            <person name="Banfield J.F."/>
        </authorList>
    </citation>
    <scope>NUCLEOTIDE SEQUENCE [LARGE SCALE GENOMIC DNA]</scope>
    <source>
        <strain evidence="11">S2_005_003_R2_43</strain>
    </source>
</reference>
<comment type="subcellular location">
    <subcellularLocation>
        <location evidence="10">Cell membrane</location>
        <topology evidence="10">Multi-pass membrane protein</topology>
    </subcellularLocation>
    <subcellularLocation>
        <location evidence="10">Bacterial flagellum basal body</location>
    </subcellularLocation>
</comment>
<evidence type="ECO:0000256" key="4">
    <source>
        <dbReference type="ARBA" id="ARBA00022475"/>
    </source>
</evidence>
<keyword evidence="11" id="KW-0966">Cell projection</keyword>
<dbReference type="EMBL" id="QFPN01000001">
    <property type="protein sequence ID" value="PZQ19040.1"/>
    <property type="molecule type" value="Genomic_DNA"/>
</dbReference>
<evidence type="ECO:0000256" key="2">
    <source>
        <dbReference type="ARBA" id="ARBA00009772"/>
    </source>
</evidence>
<dbReference type="AlphaFoldDB" id="A0A2W5MZ66"/>
<dbReference type="Proteomes" id="UP000249577">
    <property type="component" value="Unassembled WGS sequence"/>
</dbReference>
<dbReference type="GO" id="GO:0009425">
    <property type="term" value="C:bacterial-type flagellum basal body"/>
    <property type="evidence" value="ECO:0007669"/>
    <property type="project" value="UniProtKB-SubCell"/>
</dbReference>
<feature type="transmembrane region" description="Helical" evidence="10">
    <location>
        <begin position="37"/>
        <end position="55"/>
    </location>
</feature>
<organism evidence="11 12">
    <name type="scientific">Ancylobacter novellus</name>
    <name type="common">Thiobacillus novellus</name>
    <dbReference type="NCBI Taxonomy" id="921"/>
    <lineage>
        <taxon>Bacteria</taxon>
        <taxon>Pseudomonadati</taxon>
        <taxon>Pseudomonadota</taxon>
        <taxon>Alphaproteobacteria</taxon>
        <taxon>Hyphomicrobiales</taxon>
        <taxon>Xanthobacteraceae</taxon>
        <taxon>Ancylobacter</taxon>
    </lineage>
</organism>
<keyword evidence="6 10" id="KW-1133">Transmembrane helix</keyword>
<proteinExistence type="inferred from homology"/>
<keyword evidence="11" id="KW-0969">Cilium</keyword>
<evidence type="ECO:0000256" key="6">
    <source>
        <dbReference type="ARBA" id="ARBA00022989"/>
    </source>
</evidence>
<name>A0A2W5MZ66_ANCNO</name>
<dbReference type="Pfam" id="PF01311">
    <property type="entry name" value="Bac_export_1"/>
    <property type="match status" value="1"/>
</dbReference>
<keyword evidence="8 10" id="KW-0975">Bacterial flagellum</keyword>
<keyword evidence="4 10" id="KW-1003">Cell membrane</keyword>
<accession>A0A2W5MZ66</accession>
<keyword evidence="7 10" id="KW-0472">Membrane</keyword>
<dbReference type="NCBIfam" id="TIGR01400">
    <property type="entry name" value="fliR"/>
    <property type="match status" value="1"/>
</dbReference>